<evidence type="ECO:0008006" key="3">
    <source>
        <dbReference type="Google" id="ProtNLM"/>
    </source>
</evidence>
<dbReference type="AlphaFoldDB" id="A0A1H1LQ77"/>
<organism evidence="1 2">
    <name type="scientific">Winogradskyella sediminis</name>
    <dbReference type="NCBI Taxonomy" id="1382466"/>
    <lineage>
        <taxon>Bacteria</taxon>
        <taxon>Pseudomonadati</taxon>
        <taxon>Bacteroidota</taxon>
        <taxon>Flavobacteriia</taxon>
        <taxon>Flavobacteriales</taxon>
        <taxon>Flavobacteriaceae</taxon>
        <taxon>Winogradskyella</taxon>
    </lineage>
</organism>
<accession>A0A1H1LQ77</accession>
<sequence>MKKFLKQFALGLLVFIILNTIIAIIYEYPTYKSVKNKTNRNYLKWEAIHNNKNTFDLILIGTSRCYASFNPIIIDSVLNTNSYNMATSAQDIAETYYSLQEIFEYQNPKYIVLDMFFEASDESYDYYQTFSNSSFFNSKKRQLNLIYEGYGNTGILNYSIPVVKFKNYIKQDIAGILSKNKSLRKEDNWIKGYLYDTTIVSDTQISNYEPIANFSTSSFSRDRFNTYFNKIQALVSSNNAKLICVRTAYPPTRLELTDPDDEAIFFDSYLAEQQVPFFDLNTYKDDQYLYNDKDFADYHHLNYKGAKKASMQLVEALKQTKNN</sequence>
<dbReference type="RefSeq" id="WP_092443114.1">
    <property type="nucleotide sequence ID" value="NZ_LT629774.1"/>
</dbReference>
<dbReference type="STRING" id="1249933.SAMN04489797_0059"/>
<proteinExistence type="predicted"/>
<evidence type="ECO:0000313" key="1">
    <source>
        <dbReference type="EMBL" id="SDR76723.1"/>
    </source>
</evidence>
<dbReference type="EMBL" id="LT629774">
    <property type="protein sequence ID" value="SDR76723.1"/>
    <property type="molecule type" value="Genomic_DNA"/>
</dbReference>
<reference evidence="1 2" key="1">
    <citation type="submission" date="2016-10" db="EMBL/GenBank/DDBJ databases">
        <authorList>
            <person name="Varghese N."/>
            <person name="Submissions S."/>
        </authorList>
    </citation>
    <scope>NUCLEOTIDE SEQUENCE [LARGE SCALE GENOMIC DNA]</scope>
    <source>
        <strain evidence="1 2">RHA_55</strain>
    </source>
</reference>
<dbReference type="Proteomes" id="UP000198963">
    <property type="component" value="Chromosome I"/>
</dbReference>
<keyword evidence="2" id="KW-1185">Reference proteome</keyword>
<dbReference type="SUPFAM" id="SSF52266">
    <property type="entry name" value="SGNH hydrolase"/>
    <property type="match status" value="1"/>
</dbReference>
<gene>
    <name evidence="1" type="ORF">SAMN04489797_0059</name>
</gene>
<name>A0A1H1LQ77_9FLAO</name>
<protein>
    <recommendedName>
        <fullName evidence="3">SGNH/GDSL hydrolase family protein</fullName>
    </recommendedName>
</protein>
<evidence type="ECO:0000313" key="2">
    <source>
        <dbReference type="Proteomes" id="UP000198963"/>
    </source>
</evidence>